<proteinExistence type="predicted"/>
<dbReference type="RefSeq" id="WP_169672356.1">
    <property type="nucleotide sequence ID" value="NZ_JABBHF010000004.1"/>
</dbReference>
<keyword evidence="1" id="KW-0472">Membrane</keyword>
<evidence type="ECO:0000256" key="1">
    <source>
        <dbReference type="SAM" id="Phobius"/>
    </source>
</evidence>
<dbReference type="EMBL" id="JABBHF010000004">
    <property type="protein sequence ID" value="NMH87654.1"/>
    <property type="molecule type" value="Genomic_DNA"/>
</dbReference>
<gene>
    <name evidence="2" type="ORF">HHX25_09075</name>
</gene>
<feature type="transmembrane region" description="Helical" evidence="1">
    <location>
        <begin position="35"/>
        <end position="53"/>
    </location>
</feature>
<sequence>MNIIILCLFVVLIVGLIKPELVIRWDKKPTRFKVFGFWVITIVFFGILNSLAFNDEGNIKSVLYSADSYIKNKEYDKAVKELEVISEDDVQYVEAKRMLLLADSLNHIQKETERISKELEAKREFEKNKTAIIEQLKRELNSIHKGIDFSSYSGKIESLQIELILFGSWATIISENEESTDNEIKKLTSQLKSKVKKIQAREFPRLRKEYVKAAANLLWENDIEVTVSGKGNININFTAGIFAGNKNKKNFHNEVKEALKMFRFSQARYRWYTGEREYTYWTIQTKNDTDLYMLK</sequence>
<keyword evidence="1" id="KW-1133">Transmembrane helix</keyword>
<reference evidence="2 3" key="1">
    <citation type="submission" date="2020-04" db="EMBL/GenBank/DDBJ databases">
        <title>A Flavivirga sp. nov.</title>
        <authorList>
            <person name="Sun X."/>
        </authorList>
    </citation>
    <scope>NUCLEOTIDE SEQUENCE [LARGE SCALE GENOMIC DNA]</scope>
    <source>
        <strain evidence="2 3">Y03</strain>
    </source>
</reference>
<accession>A0ABX1RYT2</accession>
<keyword evidence="1" id="KW-0812">Transmembrane</keyword>
<comment type="caution">
    <text evidence="2">The sequence shown here is derived from an EMBL/GenBank/DDBJ whole genome shotgun (WGS) entry which is preliminary data.</text>
</comment>
<dbReference type="Proteomes" id="UP000746690">
    <property type="component" value="Unassembled WGS sequence"/>
</dbReference>
<name>A0ABX1RYT2_9FLAO</name>
<keyword evidence="3" id="KW-1185">Reference proteome</keyword>
<evidence type="ECO:0000313" key="2">
    <source>
        <dbReference type="EMBL" id="NMH87654.1"/>
    </source>
</evidence>
<organism evidence="2 3">
    <name type="scientific">Flavivirga algicola</name>
    <dbReference type="NCBI Taxonomy" id="2729136"/>
    <lineage>
        <taxon>Bacteria</taxon>
        <taxon>Pseudomonadati</taxon>
        <taxon>Bacteroidota</taxon>
        <taxon>Flavobacteriia</taxon>
        <taxon>Flavobacteriales</taxon>
        <taxon>Flavobacteriaceae</taxon>
        <taxon>Flavivirga</taxon>
    </lineage>
</organism>
<evidence type="ECO:0000313" key="3">
    <source>
        <dbReference type="Proteomes" id="UP000746690"/>
    </source>
</evidence>
<protein>
    <submittedName>
        <fullName evidence="2">Uncharacterized protein</fullName>
    </submittedName>
</protein>